<feature type="region of interest" description="Disordered" evidence="1">
    <location>
        <begin position="89"/>
        <end position="112"/>
    </location>
</feature>
<evidence type="ECO:0000256" key="1">
    <source>
        <dbReference type="SAM" id="MobiDB-lite"/>
    </source>
</evidence>
<dbReference type="EMBL" id="JAEPRB010000297">
    <property type="protein sequence ID" value="KAG2217459.1"/>
    <property type="molecule type" value="Genomic_DNA"/>
</dbReference>
<evidence type="ECO:0000313" key="2">
    <source>
        <dbReference type="EMBL" id="KAG2217459.1"/>
    </source>
</evidence>
<dbReference type="AlphaFoldDB" id="A0A8H7RUV3"/>
<proteinExistence type="predicted"/>
<accession>A0A8H7RUV3</accession>
<name>A0A8H7RUV3_9FUNG</name>
<keyword evidence="3" id="KW-1185">Reference proteome</keyword>
<dbReference type="OrthoDB" id="2299998at2759"/>
<feature type="compositionally biased region" description="Low complexity" evidence="1">
    <location>
        <begin position="102"/>
        <end position="111"/>
    </location>
</feature>
<reference evidence="2 3" key="1">
    <citation type="submission" date="2020-12" db="EMBL/GenBank/DDBJ databases">
        <title>Metabolic potential, ecology and presence of endohyphal bacteria is reflected in genomic diversity of Mucoromycotina.</title>
        <authorList>
            <person name="Muszewska A."/>
            <person name="Okrasinska A."/>
            <person name="Steczkiewicz K."/>
            <person name="Drgas O."/>
            <person name="Orlowska M."/>
            <person name="Perlinska-Lenart U."/>
            <person name="Aleksandrzak-Piekarczyk T."/>
            <person name="Szatraj K."/>
            <person name="Zielenkiewicz U."/>
            <person name="Pilsyk S."/>
            <person name="Malc E."/>
            <person name="Mieczkowski P."/>
            <person name="Kruszewska J.S."/>
            <person name="Biernat P."/>
            <person name="Pawlowska J."/>
        </authorList>
    </citation>
    <scope>NUCLEOTIDE SEQUENCE [LARGE SCALE GENOMIC DNA]</scope>
    <source>
        <strain evidence="2 3">CBS 142.35</strain>
    </source>
</reference>
<protein>
    <submittedName>
        <fullName evidence="2">Uncharacterized protein</fullName>
    </submittedName>
</protein>
<organism evidence="2 3">
    <name type="scientific">Circinella minor</name>
    <dbReference type="NCBI Taxonomy" id="1195481"/>
    <lineage>
        <taxon>Eukaryota</taxon>
        <taxon>Fungi</taxon>
        <taxon>Fungi incertae sedis</taxon>
        <taxon>Mucoromycota</taxon>
        <taxon>Mucoromycotina</taxon>
        <taxon>Mucoromycetes</taxon>
        <taxon>Mucorales</taxon>
        <taxon>Lichtheimiaceae</taxon>
        <taxon>Circinella</taxon>
    </lineage>
</organism>
<dbReference type="Proteomes" id="UP000646827">
    <property type="component" value="Unassembled WGS sequence"/>
</dbReference>
<sequence>MRSCNMADDLLEFEEDVSMEDDVYSTRELSNALPYADFVENSPSRTRRNYAQEDVIAVLKAHFYDGLCADEAGARVGMPKTTAAKLIRTYRPQMPAPPPRPRSQARTPRQSFISRVDTDVLAAALQR</sequence>
<gene>
    <name evidence="2" type="ORF">INT45_009658</name>
</gene>
<comment type="caution">
    <text evidence="2">The sequence shown here is derived from an EMBL/GenBank/DDBJ whole genome shotgun (WGS) entry which is preliminary data.</text>
</comment>
<evidence type="ECO:0000313" key="3">
    <source>
        <dbReference type="Proteomes" id="UP000646827"/>
    </source>
</evidence>